<evidence type="ECO:0000313" key="2">
    <source>
        <dbReference type="EnsemblMetazoa" id="GPPI037569-PA"/>
    </source>
</evidence>
<dbReference type="VEuPathDB" id="VectorBase:GPPI037569"/>
<dbReference type="AlphaFoldDB" id="A0A1B0BQN5"/>
<dbReference type="EMBL" id="JXJN01018701">
    <property type="status" value="NOT_ANNOTATED_CDS"/>
    <property type="molecule type" value="Genomic_DNA"/>
</dbReference>
<dbReference type="STRING" id="67801.A0A1B0BQN5"/>
<accession>A0A1B0BQN5</accession>
<dbReference type="GO" id="GO:0031032">
    <property type="term" value="P:actomyosin structure organization"/>
    <property type="evidence" value="ECO:0007669"/>
    <property type="project" value="TreeGrafter"/>
</dbReference>
<protein>
    <recommendedName>
        <fullName evidence="1">FERM N-terminal domain-containing protein</fullName>
    </recommendedName>
</protein>
<dbReference type="InterPro" id="IPR018979">
    <property type="entry name" value="FERM_N"/>
</dbReference>
<reference evidence="2" key="2">
    <citation type="submission" date="2020-05" db="UniProtKB">
        <authorList>
            <consortium name="EnsemblMetazoa"/>
        </authorList>
    </citation>
    <scope>IDENTIFICATION</scope>
    <source>
        <strain evidence="2">IAEA</strain>
    </source>
</reference>
<reference evidence="3" key="1">
    <citation type="submission" date="2015-01" db="EMBL/GenBank/DDBJ databases">
        <authorList>
            <person name="Aksoy S."/>
            <person name="Warren W."/>
            <person name="Wilson R.K."/>
        </authorList>
    </citation>
    <scope>NUCLEOTIDE SEQUENCE [LARGE SCALE GENOMIC DNA]</scope>
    <source>
        <strain evidence="3">IAEA</strain>
    </source>
</reference>
<dbReference type="InterPro" id="IPR029071">
    <property type="entry name" value="Ubiquitin-like_domsf"/>
</dbReference>
<name>A0A1B0BQN5_9MUSC</name>
<dbReference type="Pfam" id="PF09379">
    <property type="entry name" value="FERM_N"/>
    <property type="match status" value="1"/>
</dbReference>
<organism evidence="2 3">
    <name type="scientific">Glossina palpalis gambiensis</name>
    <dbReference type="NCBI Taxonomy" id="67801"/>
    <lineage>
        <taxon>Eukaryota</taxon>
        <taxon>Metazoa</taxon>
        <taxon>Ecdysozoa</taxon>
        <taxon>Arthropoda</taxon>
        <taxon>Hexapoda</taxon>
        <taxon>Insecta</taxon>
        <taxon>Pterygota</taxon>
        <taxon>Neoptera</taxon>
        <taxon>Endopterygota</taxon>
        <taxon>Diptera</taxon>
        <taxon>Brachycera</taxon>
        <taxon>Muscomorpha</taxon>
        <taxon>Hippoboscoidea</taxon>
        <taxon>Glossinidae</taxon>
        <taxon>Glossina</taxon>
    </lineage>
</organism>
<keyword evidence="3" id="KW-1185">Reference proteome</keyword>
<evidence type="ECO:0000313" key="3">
    <source>
        <dbReference type="Proteomes" id="UP000092460"/>
    </source>
</evidence>
<dbReference type="Gene3D" id="3.10.20.90">
    <property type="entry name" value="Phosphatidylinositol 3-kinase Catalytic Subunit, Chain A, domain 1"/>
    <property type="match status" value="1"/>
</dbReference>
<evidence type="ECO:0000259" key="1">
    <source>
        <dbReference type="Pfam" id="PF09379"/>
    </source>
</evidence>
<feature type="domain" description="FERM N-terminal" evidence="1">
    <location>
        <begin position="27"/>
        <end position="72"/>
    </location>
</feature>
<dbReference type="PANTHER" id="PTHR23280:SF25">
    <property type="entry name" value="MOESIN_EZRIN_RADIXIN HOMOLOG 1"/>
    <property type="match status" value="1"/>
</dbReference>
<dbReference type="Proteomes" id="UP000092460">
    <property type="component" value="Unassembled WGS sequence"/>
</dbReference>
<sequence>MHNKRERIYTYFINRHNTCITKENEYTLLDNTDLSIELSKKAMANFLYEQVFYNLDIVEKDYFGVQFTDANHDGILCGRTGLVVLANGIWAWNEKDMFSNITKLTFIALNPALENKENLDPQAIKSSMADGCMKKRKKYIKFYKKITKIALSLFINVKRGNAFCADATATTQVHELIYLQCDATYDELLEVAYVWKHDGEILQNNQDGLE</sequence>
<dbReference type="SUPFAM" id="SSF54236">
    <property type="entry name" value="Ubiquitin-like"/>
    <property type="match status" value="1"/>
</dbReference>
<dbReference type="PANTHER" id="PTHR23280">
    <property type="entry name" value="4.1 G PROTEIN"/>
    <property type="match status" value="1"/>
</dbReference>
<dbReference type="EnsemblMetazoa" id="GPPI037569-RA">
    <property type="protein sequence ID" value="GPPI037569-PA"/>
    <property type="gene ID" value="GPPI037569"/>
</dbReference>
<dbReference type="GO" id="GO:0005856">
    <property type="term" value="C:cytoskeleton"/>
    <property type="evidence" value="ECO:0007669"/>
    <property type="project" value="TreeGrafter"/>
</dbReference>
<proteinExistence type="predicted"/>